<feature type="transmembrane region" description="Helical" evidence="22">
    <location>
        <begin position="849"/>
        <end position="868"/>
    </location>
</feature>
<feature type="compositionally biased region" description="Polar residues" evidence="21">
    <location>
        <begin position="386"/>
        <end position="409"/>
    </location>
</feature>
<dbReference type="InterPro" id="IPR043447">
    <property type="entry name" value="CCDC120/INAVA"/>
</dbReference>
<dbReference type="SUPFAM" id="SSF51316">
    <property type="entry name" value="Mss4-like"/>
    <property type="match status" value="1"/>
</dbReference>
<dbReference type="PROSITE" id="PS51796">
    <property type="entry name" value="MSS4"/>
    <property type="match status" value="1"/>
</dbReference>
<feature type="transmembrane region" description="Helical" evidence="22">
    <location>
        <begin position="938"/>
        <end position="958"/>
    </location>
</feature>
<feature type="transmembrane region" description="Helical" evidence="22">
    <location>
        <begin position="906"/>
        <end position="926"/>
    </location>
</feature>
<evidence type="ECO:0000256" key="9">
    <source>
        <dbReference type="ARBA" id="ARBA00022833"/>
    </source>
</evidence>
<gene>
    <name evidence="24" type="ORF">Q5P01_001809</name>
</gene>
<evidence type="ECO:0000256" key="22">
    <source>
        <dbReference type="SAM" id="Phobius"/>
    </source>
</evidence>
<keyword evidence="6" id="KW-0344">Guanine-nucleotide releasing factor</keyword>
<evidence type="ECO:0000256" key="14">
    <source>
        <dbReference type="ARBA" id="ARBA00023136"/>
    </source>
</evidence>
<dbReference type="PANTHER" id="PTHR16093">
    <property type="entry name" value="COILED-COIL DOMAIN-CONTAINING PROTEIN 120 FAMILY MEMBER"/>
    <property type="match status" value="1"/>
</dbReference>
<keyword evidence="8 19" id="KW-0479">Metal-binding</keyword>
<evidence type="ECO:0000256" key="13">
    <source>
        <dbReference type="ARBA" id="ARBA00023054"/>
    </source>
</evidence>
<dbReference type="Pfam" id="PF04421">
    <property type="entry name" value="Mss4"/>
    <property type="match status" value="1"/>
</dbReference>
<dbReference type="InterPro" id="IPR004254">
    <property type="entry name" value="AdipoR/HlyIII-related"/>
</dbReference>
<sequence>MEANGEISDSDSGIILHSGSDSPTTRTKDVTTHTRAMKLKHQALQDRLELCILELKKVCIREAELTGHLSDDYPLLPGEKPPQIRRRIGAAFKLDAQTIPQGTESYTLVDAELALQMKIYEAARKLCEEDHLSKAVRKSRLQQCKREEKKLKQLQEKAFQLRLEHGRSSPLPAFNITQQDIGTSDESSLSDSAVQDEEVTSQSSQPSSGLPYPVETDPPKPLPVSLQSSVDGSYMSPSVVPHPLSLTPCQSPHPDLETSLSLASSPMYDPPPIQHSPWTESSLDKPYEKSKKTRSSSKTSSPAKTELLPPLDASIAQSALPLQFSHLKLGRTQSSSMPSTPEMRVHRQLSLRLSNPDSSFEKDRGRTRGPRRRLTEYGIALPETPSPTVSYGSHASSEDSNSEHSFTSYNSSPCQELPCDFPKKYQSALQQSSPVGSYGPQAFPRTSFYHSPRQQYNPTNHRAYYNEEMIYPPDLDMAQNYYAQQAPCPSSRYDYWYKDPALSHQRRQRPLPPDIRLSPSLAQWDHQHYNTSGLPRQVVNEQLKSWHRRSQLKSPRSRSLDRQGAVRLKNMSFRESPTYQSQMYPEPVIQRMGLQRPADETQAHWVGDDGLPCQEEIEVYHLKQNTKIVCGSSGRLPMSGRNGSASDADCRISEDCRVPDVELMELGPLLEEGGGRQAASKNVHPEGAAMLGGDEEEEEDEVGEVLTLPLQAHHAMEKMEEFVHKVWEGRWRVIPFHVLPEWLKDNDYLLHGHRPPMPSFRACFGSIFRIHTETGNIWTHLLGLILFLCLGTLTMLRPNMYFMAPLQEKVVFGMFFLGAVLCLSFSWLFHTVYCHSEKVSRTFSKLDYSGIALLIMGSFVPWLYYSFYCSPQPRLIYLTIVCVLGIAAIIVAQWDRFSTPRHRPTRAGVFMGLGLSGIVPTMHFTIEEGFVKATTVGQMGWFYLMGAMYITGAGLYAARIPERYFPGKCDIWFHSHQIFHVLVVAAAFIHFYGVSNLQEFRYGLEGGITSVLRLYCRLYNVVLNPTFGFQMDNNQENKDSTDRSDLVSEDGKNRKSVLCQRCGSKVLCPGMAAFAEKELFLPSMQKKTSLSTTEGTVDGDALTAHWLVDDMYTFENVGFTNDVGRIKYLICADCEIGPIGWHCLDDKKSFYVALERVNHA</sequence>
<evidence type="ECO:0000256" key="4">
    <source>
        <dbReference type="ARBA" id="ARBA00022448"/>
    </source>
</evidence>
<dbReference type="FunFam" id="2.170.150.10:FF:000004">
    <property type="entry name" value="Guanine nucleotide exchange factor MSS4"/>
    <property type="match status" value="1"/>
</dbReference>
<comment type="subcellular location">
    <subcellularLocation>
        <location evidence="2">Cytoplasm</location>
    </subcellularLocation>
    <subcellularLocation>
        <location evidence="1">Membrane</location>
        <topology evidence="1">Multi-pass membrane protein</topology>
    </subcellularLocation>
</comment>
<proteinExistence type="inferred from homology"/>
<dbReference type="GO" id="GO:0005085">
    <property type="term" value="F:guanyl-nucleotide exchange factor activity"/>
    <property type="evidence" value="ECO:0007669"/>
    <property type="project" value="UniProtKB-KW"/>
</dbReference>
<dbReference type="PANTHER" id="PTHR16093:SF6">
    <property type="entry name" value="INNATE IMMUNITY ACTIVATOR B"/>
    <property type="match status" value="1"/>
</dbReference>
<dbReference type="GO" id="GO:0016020">
    <property type="term" value="C:membrane"/>
    <property type="evidence" value="ECO:0007669"/>
    <property type="project" value="UniProtKB-SubCell"/>
</dbReference>
<dbReference type="GO" id="GO:0034334">
    <property type="term" value="P:adherens junction maintenance"/>
    <property type="evidence" value="ECO:0007669"/>
    <property type="project" value="TreeGrafter"/>
</dbReference>
<dbReference type="InterPro" id="IPR011323">
    <property type="entry name" value="Mss4/transl-control_tumour"/>
</dbReference>
<evidence type="ECO:0000256" key="21">
    <source>
        <dbReference type="SAM" id="MobiDB-lite"/>
    </source>
</evidence>
<keyword evidence="11 22" id="KW-1133">Transmembrane helix</keyword>
<dbReference type="AlphaFoldDB" id="A0AA88T355"/>
<evidence type="ECO:0000256" key="3">
    <source>
        <dbReference type="ARBA" id="ARBA00007018"/>
    </source>
</evidence>
<keyword evidence="13 20" id="KW-0175">Coiled coil</keyword>
<evidence type="ECO:0000256" key="10">
    <source>
        <dbReference type="ARBA" id="ARBA00022927"/>
    </source>
</evidence>
<evidence type="ECO:0000256" key="5">
    <source>
        <dbReference type="ARBA" id="ARBA00022490"/>
    </source>
</evidence>
<dbReference type="GO" id="GO:0031398">
    <property type="term" value="P:positive regulation of protein ubiquitination"/>
    <property type="evidence" value="ECO:0007669"/>
    <property type="project" value="TreeGrafter"/>
</dbReference>
<feature type="transmembrane region" description="Helical" evidence="22">
    <location>
        <begin position="777"/>
        <end position="798"/>
    </location>
</feature>
<dbReference type="GO" id="GO:0005737">
    <property type="term" value="C:cytoplasm"/>
    <property type="evidence" value="ECO:0007669"/>
    <property type="project" value="UniProtKB-SubCell"/>
</dbReference>
<dbReference type="Pfam" id="PF11819">
    <property type="entry name" value="CUPID"/>
    <property type="match status" value="1"/>
</dbReference>
<evidence type="ECO:0000256" key="19">
    <source>
        <dbReference type="PIRSR" id="PIRSR604254-1"/>
    </source>
</evidence>
<reference evidence="24" key="1">
    <citation type="submission" date="2023-07" db="EMBL/GenBank/DDBJ databases">
        <title>Chromosome-level Genome Assembly of Striped Snakehead (Channa striata).</title>
        <authorList>
            <person name="Liu H."/>
        </authorList>
    </citation>
    <scope>NUCLEOTIDE SEQUENCE</scope>
    <source>
        <strain evidence="24">Gz</strain>
        <tissue evidence="24">Muscle</tissue>
    </source>
</reference>
<comment type="caution">
    <text evidence="24">The sequence shown here is derived from an EMBL/GenBank/DDBJ whole genome shotgun (WGS) entry which is preliminary data.</text>
</comment>
<protein>
    <recommendedName>
        <fullName evidence="17">Guanine nucleotide exchange factor MSS4</fullName>
    </recommendedName>
    <alternativeName>
        <fullName evidence="18">Rab-interacting factor</fullName>
    </alternativeName>
</protein>
<keyword evidence="25" id="KW-1185">Reference proteome</keyword>
<feature type="region of interest" description="Disordered" evidence="21">
    <location>
        <begin position="181"/>
        <end position="309"/>
    </location>
</feature>
<evidence type="ECO:0000256" key="2">
    <source>
        <dbReference type="ARBA" id="ARBA00004496"/>
    </source>
</evidence>
<name>A0AA88T355_CHASR</name>
<feature type="coiled-coil region" evidence="20">
    <location>
        <begin position="137"/>
        <end position="164"/>
    </location>
</feature>
<evidence type="ECO:0000256" key="15">
    <source>
        <dbReference type="ARBA" id="ARBA00060031"/>
    </source>
</evidence>
<comment type="similarity">
    <text evidence="3">Belongs to the ADIPOR family.</text>
</comment>
<evidence type="ECO:0000256" key="1">
    <source>
        <dbReference type="ARBA" id="ARBA00004141"/>
    </source>
</evidence>
<evidence type="ECO:0000256" key="6">
    <source>
        <dbReference type="ARBA" id="ARBA00022658"/>
    </source>
</evidence>
<keyword evidence="9 19" id="KW-0862">Zinc</keyword>
<evidence type="ECO:0000256" key="17">
    <source>
        <dbReference type="ARBA" id="ARBA00069715"/>
    </source>
</evidence>
<keyword evidence="5" id="KW-0963">Cytoplasm</keyword>
<dbReference type="EMBL" id="JAUPFM010000001">
    <property type="protein sequence ID" value="KAK2862276.1"/>
    <property type="molecule type" value="Genomic_DNA"/>
</dbReference>
<dbReference type="InterPro" id="IPR021774">
    <property type="entry name" value="CUPID"/>
</dbReference>
<keyword evidence="12" id="KW-0007">Acetylation</keyword>
<dbReference type="InterPro" id="IPR011057">
    <property type="entry name" value="Mss4-like_sf"/>
</dbReference>
<dbReference type="InterPro" id="IPR007515">
    <property type="entry name" value="Mss4"/>
</dbReference>
<dbReference type="Gene3D" id="2.170.150.10">
    <property type="entry name" value="Metal Binding Protein, Guanine Nucleotide Exchange Factor, Chain A"/>
    <property type="match status" value="1"/>
</dbReference>
<feature type="binding site" evidence="19">
    <location>
        <position position="830"/>
    </location>
    <ligand>
        <name>Zn(2+)</name>
        <dbReference type="ChEBI" id="CHEBI:29105"/>
    </ligand>
</feature>
<organism evidence="24 25">
    <name type="scientific">Channa striata</name>
    <name type="common">Snakehead murrel</name>
    <name type="synonym">Ophicephalus striatus</name>
    <dbReference type="NCBI Taxonomy" id="64152"/>
    <lineage>
        <taxon>Eukaryota</taxon>
        <taxon>Metazoa</taxon>
        <taxon>Chordata</taxon>
        <taxon>Craniata</taxon>
        <taxon>Vertebrata</taxon>
        <taxon>Euteleostomi</taxon>
        <taxon>Actinopterygii</taxon>
        <taxon>Neopterygii</taxon>
        <taxon>Teleostei</taxon>
        <taxon>Neoteleostei</taxon>
        <taxon>Acanthomorphata</taxon>
        <taxon>Anabantaria</taxon>
        <taxon>Anabantiformes</taxon>
        <taxon>Channoidei</taxon>
        <taxon>Channidae</taxon>
        <taxon>Channa</taxon>
    </lineage>
</organism>
<evidence type="ECO:0000313" key="24">
    <source>
        <dbReference type="EMBL" id="KAK2862276.1"/>
    </source>
</evidence>
<dbReference type="CDD" id="cd00246">
    <property type="entry name" value="RabGEF"/>
    <property type="match status" value="1"/>
</dbReference>
<dbReference type="Proteomes" id="UP001187415">
    <property type="component" value="Unassembled WGS sequence"/>
</dbReference>
<feature type="transmembrane region" description="Helical" evidence="22">
    <location>
        <begin position="810"/>
        <end position="829"/>
    </location>
</feature>
<accession>A0AA88T355</accession>
<evidence type="ECO:0000256" key="20">
    <source>
        <dbReference type="SAM" id="Coils"/>
    </source>
</evidence>
<evidence type="ECO:0000256" key="11">
    <source>
        <dbReference type="ARBA" id="ARBA00022989"/>
    </source>
</evidence>
<evidence type="ECO:0000256" key="8">
    <source>
        <dbReference type="ARBA" id="ARBA00022723"/>
    </source>
</evidence>
<comment type="subunit">
    <text evidence="16">Interacts with RAB8A.</text>
</comment>
<feature type="compositionally biased region" description="Low complexity" evidence="21">
    <location>
        <begin position="296"/>
        <end position="305"/>
    </location>
</feature>
<evidence type="ECO:0000256" key="7">
    <source>
        <dbReference type="ARBA" id="ARBA00022692"/>
    </source>
</evidence>
<feature type="compositionally biased region" description="Polar residues" evidence="21">
    <location>
        <begin position="181"/>
        <end position="193"/>
    </location>
</feature>
<feature type="domain" description="Cytohesin Ubiquitin Protein Inducing" evidence="23">
    <location>
        <begin position="2"/>
        <end position="134"/>
    </location>
</feature>
<feature type="transmembrane region" description="Helical" evidence="22">
    <location>
        <begin position="978"/>
        <end position="994"/>
    </location>
</feature>
<evidence type="ECO:0000256" key="12">
    <source>
        <dbReference type="ARBA" id="ARBA00022990"/>
    </source>
</evidence>
<feature type="binding site" evidence="19">
    <location>
        <position position="980"/>
    </location>
    <ligand>
        <name>Zn(2+)</name>
        <dbReference type="ChEBI" id="CHEBI:29105"/>
    </ligand>
</feature>
<evidence type="ECO:0000313" key="25">
    <source>
        <dbReference type="Proteomes" id="UP001187415"/>
    </source>
</evidence>
<keyword evidence="10" id="KW-0653">Protein transport</keyword>
<evidence type="ECO:0000256" key="16">
    <source>
        <dbReference type="ARBA" id="ARBA00063928"/>
    </source>
</evidence>
<feature type="transmembrane region" description="Helical" evidence="22">
    <location>
        <begin position="875"/>
        <end position="894"/>
    </location>
</feature>
<keyword evidence="14 22" id="KW-0472">Membrane</keyword>
<comment type="function">
    <text evidence="15">Guanine-nucleotide-releasing protein that acts on members of the SEC4/YPT1/RAB subfamily. Stimulates GDP release from both YPT1, RAB3A and RAB10, but is less active on these proteins than on the SEC4 protein. Might play a general role in vesicular transport.</text>
</comment>
<dbReference type="GO" id="GO:0046872">
    <property type="term" value="F:metal ion binding"/>
    <property type="evidence" value="ECO:0007669"/>
    <property type="project" value="UniProtKB-KW"/>
</dbReference>
<evidence type="ECO:0000256" key="18">
    <source>
        <dbReference type="ARBA" id="ARBA00075505"/>
    </source>
</evidence>
<dbReference type="GO" id="GO:0007264">
    <property type="term" value="P:small GTPase-mediated signal transduction"/>
    <property type="evidence" value="ECO:0007669"/>
    <property type="project" value="InterPro"/>
</dbReference>
<feature type="region of interest" description="Disordered" evidence="21">
    <location>
        <begin position="353"/>
        <end position="409"/>
    </location>
</feature>
<keyword evidence="7 22" id="KW-0812">Transmembrane</keyword>
<dbReference type="Pfam" id="PF03006">
    <property type="entry name" value="HlyIII"/>
    <property type="match status" value="1"/>
</dbReference>
<dbReference type="GO" id="GO:0015031">
    <property type="term" value="P:protein transport"/>
    <property type="evidence" value="ECO:0007669"/>
    <property type="project" value="UniProtKB-KW"/>
</dbReference>
<feature type="region of interest" description="Disordered" evidence="21">
    <location>
        <begin position="1"/>
        <end position="30"/>
    </location>
</feature>
<feature type="binding site" evidence="19">
    <location>
        <position position="976"/>
    </location>
    <ligand>
        <name>Zn(2+)</name>
        <dbReference type="ChEBI" id="CHEBI:29105"/>
    </ligand>
</feature>
<evidence type="ECO:0000259" key="23">
    <source>
        <dbReference type="Pfam" id="PF11819"/>
    </source>
</evidence>
<keyword evidence="4" id="KW-0813">Transport</keyword>